<comment type="function">
    <text evidence="6">Component of a complex that catalyzes the oxidation of glycolate to glyoxylate.</text>
</comment>
<dbReference type="Pfam" id="PF13183">
    <property type="entry name" value="Fer4_8"/>
    <property type="match status" value="1"/>
</dbReference>
<evidence type="ECO:0000259" key="7">
    <source>
        <dbReference type="PROSITE" id="PS51379"/>
    </source>
</evidence>
<dbReference type="EC" id="1.1.99.14" evidence="6"/>
<comment type="catalytic activity">
    <reaction evidence="6">
        <text>(R)-lactate + A = pyruvate + AH2</text>
        <dbReference type="Rhea" id="RHEA:15089"/>
        <dbReference type="ChEBI" id="CHEBI:13193"/>
        <dbReference type="ChEBI" id="CHEBI:15361"/>
        <dbReference type="ChEBI" id="CHEBI:16004"/>
        <dbReference type="ChEBI" id="CHEBI:17499"/>
    </reaction>
</comment>
<comment type="catalytic activity">
    <reaction evidence="6">
        <text>glycolate + A = glyoxylate + AH2</text>
        <dbReference type="Rhea" id="RHEA:21264"/>
        <dbReference type="ChEBI" id="CHEBI:13193"/>
        <dbReference type="ChEBI" id="CHEBI:17499"/>
        <dbReference type="ChEBI" id="CHEBI:29805"/>
        <dbReference type="ChEBI" id="CHEBI:36655"/>
        <dbReference type="EC" id="1.1.99.14"/>
    </reaction>
</comment>
<keyword evidence="5 6" id="KW-0411">Iron-sulfur</keyword>
<dbReference type="NCBIfam" id="NF008434">
    <property type="entry name" value="PRK11274.1"/>
    <property type="match status" value="1"/>
</dbReference>
<keyword evidence="3" id="KW-0677">Repeat</keyword>
<dbReference type="PROSITE" id="PS51379">
    <property type="entry name" value="4FE4S_FER_2"/>
    <property type="match status" value="2"/>
</dbReference>
<evidence type="ECO:0000256" key="3">
    <source>
        <dbReference type="ARBA" id="ARBA00022737"/>
    </source>
</evidence>
<keyword evidence="6" id="KW-0249">Electron transport</keyword>
<dbReference type="InterPro" id="IPR017896">
    <property type="entry name" value="4Fe4S_Fe-S-bd"/>
</dbReference>
<dbReference type="STRING" id="415747.SAMN03097708_02113"/>
<proteinExistence type="predicted"/>
<reference evidence="8 9" key="1">
    <citation type="submission" date="2016-10" db="EMBL/GenBank/DDBJ databases">
        <authorList>
            <person name="de Groot N.N."/>
        </authorList>
    </citation>
    <scope>NUCLEOTIDE SEQUENCE [LARGE SCALE GENOMIC DNA]</scope>
    <source>
        <strain evidence="8 9">HLD2</strain>
    </source>
</reference>
<dbReference type="InterPro" id="IPR017900">
    <property type="entry name" value="4Fe4S_Fe_S_CS"/>
</dbReference>
<feature type="domain" description="4Fe-4S ferredoxin-type" evidence="7">
    <location>
        <begin position="16"/>
        <end position="45"/>
    </location>
</feature>
<keyword evidence="6" id="KW-0813">Transport</keyword>
<dbReference type="InterPro" id="IPR009051">
    <property type="entry name" value="Helical_ferredxn"/>
</dbReference>
<keyword evidence="9" id="KW-1185">Reference proteome</keyword>
<name>A0A1G5QHD4_9GAMM</name>
<dbReference type="InterPro" id="IPR004017">
    <property type="entry name" value="Cys_rich_dom"/>
</dbReference>
<gene>
    <name evidence="8" type="ORF">SAMN03097708_02113</name>
</gene>
<keyword evidence="1 6" id="KW-0004">4Fe-4S</keyword>
<evidence type="ECO:0000256" key="5">
    <source>
        <dbReference type="ARBA" id="ARBA00023014"/>
    </source>
</evidence>
<dbReference type="OrthoDB" id="9765258at2"/>
<dbReference type="PROSITE" id="PS00198">
    <property type="entry name" value="4FE4S_FER_1"/>
    <property type="match status" value="1"/>
</dbReference>
<evidence type="ECO:0000256" key="4">
    <source>
        <dbReference type="ARBA" id="ARBA00023004"/>
    </source>
</evidence>
<sequence length="405" mass="44571">MQTAIIAPLRDTPVGQEAERILRSCVHCGFCTATCPTYQVTGDELDGPRGRIYLIKALLEGEQVTSETRRHLDRCLGCRACETTCPSGVRYSRLLDIGRSELARRLPRPADERIKRAALRALIPHPRRFNGLLRIGQAMRPLLPRPWARRIPPKTHFHWPKSGWHPRTMLLLESCGQSRGTPRTNTAAARVLDRLGITLTRIERAGCCGALSHHLDAHSEARAMARNNIDAWWPAIEDGAEAILVTASGCGTMLKEYGELLADDPDYRARAHRIAALAKDLGEVVAKEGIEALSSEHKRQRIAFHSPCSLQHGQQLPGVIERLLVAAGYELTPVSEPHLCCGSAGPYSLLEPTIAGTLRQRKLNALSGSDPEIIATANIGCQLHLQSGTETPVCHWIELIDQALT</sequence>
<protein>
    <recommendedName>
        <fullName evidence="6">Glycolate oxidase iron-sulfur subunit</fullName>
        <ecNumber evidence="6">1.1.99.14</ecNumber>
    </recommendedName>
</protein>
<dbReference type="InterPro" id="IPR012257">
    <property type="entry name" value="Glc_ox_4Fe-4S"/>
</dbReference>
<dbReference type="Proteomes" id="UP000199648">
    <property type="component" value="Unassembled WGS sequence"/>
</dbReference>
<keyword evidence="4 6" id="KW-0408">Iron</keyword>
<dbReference type="SUPFAM" id="SSF54862">
    <property type="entry name" value="4Fe-4S ferredoxins"/>
    <property type="match status" value="1"/>
</dbReference>
<dbReference type="PANTHER" id="PTHR32479">
    <property type="entry name" value="GLYCOLATE OXIDASE IRON-SULFUR SUBUNIT"/>
    <property type="match status" value="1"/>
</dbReference>
<dbReference type="RefSeq" id="WP_092996539.1">
    <property type="nucleotide sequence ID" value="NZ_FMWD01000006.1"/>
</dbReference>
<dbReference type="EMBL" id="FMWD01000006">
    <property type="protein sequence ID" value="SCZ61295.1"/>
    <property type="molecule type" value="Genomic_DNA"/>
</dbReference>
<dbReference type="PANTHER" id="PTHR32479:SF17">
    <property type="entry name" value="GLYCOLATE OXIDASE IRON-SULFUR SUBUNIT"/>
    <property type="match status" value="1"/>
</dbReference>
<evidence type="ECO:0000256" key="1">
    <source>
        <dbReference type="ARBA" id="ARBA00022485"/>
    </source>
</evidence>
<evidence type="ECO:0000313" key="9">
    <source>
        <dbReference type="Proteomes" id="UP000199648"/>
    </source>
</evidence>
<dbReference type="Pfam" id="PF02754">
    <property type="entry name" value="CCG"/>
    <property type="match status" value="2"/>
</dbReference>
<dbReference type="GO" id="GO:0051539">
    <property type="term" value="F:4 iron, 4 sulfur cluster binding"/>
    <property type="evidence" value="ECO:0007669"/>
    <property type="project" value="UniProtKB-UniRule"/>
</dbReference>
<dbReference type="GO" id="GO:0046872">
    <property type="term" value="F:metal ion binding"/>
    <property type="evidence" value="ECO:0007669"/>
    <property type="project" value="UniProtKB-UniRule"/>
</dbReference>
<feature type="domain" description="4Fe-4S ferredoxin-type" evidence="7">
    <location>
        <begin position="66"/>
        <end position="95"/>
    </location>
</feature>
<keyword evidence="2 6" id="KW-0479">Metal-binding</keyword>
<dbReference type="PIRSF" id="PIRSF000139">
    <property type="entry name" value="Glc_ox_4Fe-4S"/>
    <property type="match status" value="1"/>
</dbReference>
<organism evidence="8 9">
    <name type="scientific">Thiohalomonas denitrificans</name>
    <dbReference type="NCBI Taxonomy" id="415747"/>
    <lineage>
        <taxon>Bacteria</taxon>
        <taxon>Pseudomonadati</taxon>
        <taxon>Pseudomonadota</taxon>
        <taxon>Gammaproteobacteria</taxon>
        <taxon>Thiohalomonadales</taxon>
        <taxon>Thiohalomonadaceae</taxon>
        <taxon>Thiohalomonas</taxon>
    </lineage>
</organism>
<accession>A0A1G5QHD4</accession>
<dbReference type="Gene3D" id="1.10.1060.10">
    <property type="entry name" value="Alpha-helical ferredoxin"/>
    <property type="match status" value="1"/>
</dbReference>
<dbReference type="AlphaFoldDB" id="A0A1G5QHD4"/>
<evidence type="ECO:0000256" key="6">
    <source>
        <dbReference type="PIRNR" id="PIRNR000139"/>
    </source>
</evidence>
<dbReference type="GO" id="GO:0019154">
    <property type="term" value="F:glycolate dehydrogenase activity"/>
    <property type="evidence" value="ECO:0007669"/>
    <property type="project" value="UniProtKB-EC"/>
</dbReference>
<evidence type="ECO:0000313" key="8">
    <source>
        <dbReference type="EMBL" id="SCZ61295.1"/>
    </source>
</evidence>
<evidence type="ECO:0000256" key="2">
    <source>
        <dbReference type="ARBA" id="ARBA00022723"/>
    </source>
</evidence>
<comment type="cofactor">
    <cofactor evidence="6">
        <name>[4Fe-4S] cluster</name>
        <dbReference type="ChEBI" id="CHEBI:49883"/>
    </cofactor>
    <text evidence="6">Binds 2 [4Fe-4S] clusters.</text>
</comment>